<organism evidence="2 3">
    <name type="scientific">Magnaporthiopsis poae (strain ATCC 64411 / 73-15)</name>
    <name type="common">Kentucky bluegrass fungus</name>
    <name type="synonym">Magnaporthe poae</name>
    <dbReference type="NCBI Taxonomy" id="644358"/>
    <lineage>
        <taxon>Eukaryota</taxon>
        <taxon>Fungi</taxon>
        <taxon>Dikarya</taxon>
        <taxon>Ascomycota</taxon>
        <taxon>Pezizomycotina</taxon>
        <taxon>Sordariomycetes</taxon>
        <taxon>Sordariomycetidae</taxon>
        <taxon>Magnaporthales</taxon>
        <taxon>Magnaporthaceae</taxon>
        <taxon>Magnaporthiopsis</taxon>
    </lineage>
</organism>
<evidence type="ECO:0000313" key="2">
    <source>
        <dbReference type="EnsemblFungi" id="MAPG_04648T0"/>
    </source>
</evidence>
<accession>A0A0C4DXA7</accession>
<dbReference type="Proteomes" id="UP000011715">
    <property type="component" value="Unassembled WGS sequence"/>
</dbReference>
<evidence type="ECO:0000313" key="3">
    <source>
        <dbReference type="Proteomes" id="UP000011715"/>
    </source>
</evidence>
<keyword evidence="3" id="KW-1185">Reference proteome</keyword>
<reference evidence="2" key="4">
    <citation type="journal article" date="2015" name="G3 (Bethesda)">
        <title>Genome sequences of three phytopathogenic species of the Magnaporthaceae family of fungi.</title>
        <authorList>
            <person name="Okagaki L.H."/>
            <person name="Nunes C.C."/>
            <person name="Sailsbery J."/>
            <person name="Clay B."/>
            <person name="Brown D."/>
            <person name="John T."/>
            <person name="Oh Y."/>
            <person name="Young N."/>
            <person name="Fitzgerald M."/>
            <person name="Haas B.J."/>
            <person name="Zeng Q."/>
            <person name="Young S."/>
            <person name="Adiconis X."/>
            <person name="Fan L."/>
            <person name="Levin J.Z."/>
            <person name="Mitchell T.K."/>
            <person name="Okubara P.A."/>
            <person name="Farman M.L."/>
            <person name="Kohn L.M."/>
            <person name="Birren B."/>
            <person name="Ma L.-J."/>
            <person name="Dean R.A."/>
        </authorList>
    </citation>
    <scope>NUCLEOTIDE SEQUENCE</scope>
    <source>
        <strain evidence="2">ATCC 64411 / 73-15</strain>
    </source>
</reference>
<evidence type="ECO:0000313" key="1">
    <source>
        <dbReference type="EMBL" id="KLU85626.1"/>
    </source>
</evidence>
<protein>
    <submittedName>
        <fullName evidence="1 2">Uncharacterized protein</fullName>
    </submittedName>
</protein>
<sequence length="196" mass="22426">MPARAMPTPTTRCEHFEALRKMYRRPLRCWIPSADRQRQGLEPETPHWRPSAGYRLFCSRQPVDMDQVRRMQSSPVSASCCGWERNEASAQKRNRKKRALDVYSGVSPPSTMRDGRRISLPPRAVIPHPIETKCARHGLEAQAWPLRTRLRCESMRSYRGTWPEAPARCRTLDDYDRAAGLLTQGTCSGCGETVLE</sequence>
<name>A0A0C4DXA7_MAGP6</name>
<dbReference type="VEuPathDB" id="FungiDB:MAPG_04648"/>
<reference evidence="1" key="3">
    <citation type="submission" date="2011-03" db="EMBL/GenBank/DDBJ databases">
        <title>Annotation of Magnaporthe poae ATCC 64411.</title>
        <authorList>
            <person name="Ma L.-J."/>
            <person name="Dead R."/>
            <person name="Young S.K."/>
            <person name="Zeng Q."/>
            <person name="Gargeya S."/>
            <person name="Fitzgerald M."/>
            <person name="Haas B."/>
            <person name="Abouelleil A."/>
            <person name="Alvarado L."/>
            <person name="Arachchi H.M."/>
            <person name="Berlin A."/>
            <person name="Brown A."/>
            <person name="Chapman S.B."/>
            <person name="Chen Z."/>
            <person name="Dunbar C."/>
            <person name="Freedman E."/>
            <person name="Gearin G."/>
            <person name="Gellesch M."/>
            <person name="Goldberg J."/>
            <person name="Griggs A."/>
            <person name="Gujja S."/>
            <person name="Heiman D."/>
            <person name="Howarth C."/>
            <person name="Larson L."/>
            <person name="Lui A."/>
            <person name="MacDonald P.J.P."/>
            <person name="Mehta T."/>
            <person name="Montmayeur A."/>
            <person name="Murphy C."/>
            <person name="Neiman D."/>
            <person name="Pearson M."/>
            <person name="Priest M."/>
            <person name="Roberts A."/>
            <person name="Saif S."/>
            <person name="Shea T."/>
            <person name="Shenoy N."/>
            <person name="Sisk P."/>
            <person name="Stolte C."/>
            <person name="Sykes S."/>
            <person name="Yandava C."/>
            <person name="Wortman J."/>
            <person name="Nusbaum C."/>
            <person name="Birren B."/>
        </authorList>
    </citation>
    <scope>NUCLEOTIDE SEQUENCE</scope>
    <source>
        <strain evidence="1">ATCC 64411</strain>
    </source>
</reference>
<gene>
    <name evidence="1" type="ORF">MAPG_04648</name>
</gene>
<dbReference type="EnsemblFungi" id="MAPG_04648T0">
    <property type="protein sequence ID" value="MAPG_04648T0"/>
    <property type="gene ID" value="MAPG_04648"/>
</dbReference>
<reference evidence="2" key="5">
    <citation type="submission" date="2015-06" db="UniProtKB">
        <authorList>
            <consortium name="EnsemblFungi"/>
        </authorList>
    </citation>
    <scope>IDENTIFICATION</scope>
    <source>
        <strain evidence="2">ATCC 64411</strain>
    </source>
</reference>
<reference evidence="1" key="1">
    <citation type="submission" date="2010-05" db="EMBL/GenBank/DDBJ databases">
        <title>The Genome Sequence of Magnaporthe poae strain ATCC 64411.</title>
        <authorList>
            <consortium name="The Broad Institute Genome Sequencing Platform"/>
            <consortium name="Broad Institute Genome Sequencing Center for Infectious Disease"/>
            <person name="Ma L.-J."/>
            <person name="Dead R."/>
            <person name="Young S."/>
            <person name="Zeng Q."/>
            <person name="Koehrsen M."/>
            <person name="Alvarado L."/>
            <person name="Berlin A."/>
            <person name="Chapman S.B."/>
            <person name="Chen Z."/>
            <person name="Freedman E."/>
            <person name="Gellesch M."/>
            <person name="Goldberg J."/>
            <person name="Griggs A."/>
            <person name="Gujja S."/>
            <person name="Heilman E.R."/>
            <person name="Heiman D."/>
            <person name="Hepburn T."/>
            <person name="Howarth C."/>
            <person name="Jen D."/>
            <person name="Larson L."/>
            <person name="Mehta T."/>
            <person name="Neiman D."/>
            <person name="Pearson M."/>
            <person name="Roberts A."/>
            <person name="Saif S."/>
            <person name="Shea T."/>
            <person name="Shenoy N."/>
            <person name="Sisk P."/>
            <person name="Stolte C."/>
            <person name="Sykes S."/>
            <person name="Walk T."/>
            <person name="White J."/>
            <person name="Yandava C."/>
            <person name="Haas B."/>
            <person name="Nusbaum C."/>
            <person name="Birren B."/>
        </authorList>
    </citation>
    <scope>NUCLEOTIDE SEQUENCE</scope>
    <source>
        <strain evidence="1">ATCC 64411</strain>
    </source>
</reference>
<dbReference type="EMBL" id="ADBL01001086">
    <property type="status" value="NOT_ANNOTATED_CDS"/>
    <property type="molecule type" value="Genomic_DNA"/>
</dbReference>
<proteinExistence type="predicted"/>
<reference evidence="3" key="2">
    <citation type="submission" date="2010-05" db="EMBL/GenBank/DDBJ databases">
        <title>The genome sequence of Magnaporthe poae strain ATCC 64411.</title>
        <authorList>
            <person name="Ma L.-J."/>
            <person name="Dead R."/>
            <person name="Young S."/>
            <person name="Zeng Q."/>
            <person name="Koehrsen M."/>
            <person name="Alvarado L."/>
            <person name="Berlin A."/>
            <person name="Chapman S.B."/>
            <person name="Chen Z."/>
            <person name="Freedman E."/>
            <person name="Gellesch M."/>
            <person name="Goldberg J."/>
            <person name="Griggs A."/>
            <person name="Gujja S."/>
            <person name="Heilman E.R."/>
            <person name="Heiman D."/>
            <person name="Hepburn T."/>
            <person name="Howarth C."/>
            <person name="Jen D."/>
            <person name="Larson L."/>
            <person name="Mehta T."/>
            <person name="Neiman D."/>
            <person name="Pearson M."/>
            <person name="Roberts A."/>
            <person name="Saif S."/>
            <person name="Shea T."/>
            <person name="Shenoy N."/>
            <person name="Sisk P."/>
            <person name="Stolte C."/>
            <person name="Sykes S."/>
            <person name="Walk T."/>
            <person name="White J."/>
            <person name="Yandava C."/>
            <person name="Haas B."/>
            <person name="Nusbaum C."/>
            <person name="Birren B."/>
        </authorList>
    </citation>
    <scope>NUCLEOTIDE SEQUENCE [LARGE SCALE GENOMIC DNA]</scope>
    <source>
        <strain evidence="3">ATCC 64411 / 73-15</strain>
    </source>
</reference>
<dbReference type="EMBL" id="GL876968">
    <property type="protein sequence ID" value="KLU85626.1"/>
    <property type="molecule type" value="Genomic_DNA"/>
</dbReference>
<dbReference type="AlphaFoldDB" id="A0A0C4DXA7"/>